<evidence type="ECO:0000256" key="7">
    <source>
        <dbReference type="PROSITE-ProRule" id="PRU00169"/>
    </source>
</evidence>
<dbReference type="CDD" id="cd00383">
    <property type="entry name" value="trans_reg_C"/>
    <property type="match status" value="1"/>
</dbReference>
<evidence type="ECO:0000259" key="9">
    <source>
        <dbReference type="PROSITE" id="PS50110"/>
    </source>
</evidence>
<dbReference type="Gene3D" id="3.40.50.2300">
    <property type="match status" value="1"/>
</dbReference>
<dbReference type="InterPro" id="IPR011006">
    <property type="entry name" value="CheY-like_superfamily"/>
</dbReference>
<dbReference type="Gene3D" id="1.10.10.10">
    <property type="entry name" value="Winged helix-like DNA-binding domain superfamily/Winged helix DNA-binding domain"/>
    <property type="match status" value="1"/>
</dbReference>
<dbReference type="GO" id="GO:0032993">
    <property type="term" value="C:protein-DNA complex"/>
    <property type="evidence" value="ECO:0007669"/>
    <property type="project" value="TreeGrafter"/>
</dbReference>
<protein>
    <submittedName>
        <fullName evidence="12">Mycobacterial persistence regulator A</fullName>
    </submittedName>
    <submittedName>
        <fullName evidence="11">Response regulator transcription factor</fullName>
    </submittedName>
</protein>
<evidence type="ECO:0000256" key="5">
    <source>
        <dbReference type="ARBA" id="ARBA00023125"/>
    </source>
</evidence>
<keyword evidence="6" id="KW-0804">Transcription</keyword>
<dbReference type="OrthoDB" id="9812490at2"/>
<dbReference type="Proteomes" id="UP000677180">
    <property type="component" value="Chromosome"/>
</dbReference>
<dbReference type="FunFam" id="3.40.50.2300:FF:000001">
    <property type="entry name" value="DNA-binding response regulator PhoB"/>
    <property type="match status" value="1"/>
</dbReference>
<evidence type="ECO:0000259" key="10">
    <source>
        <dbReference type="PROSITE" id="PS51755"/>
    </source>
</evidence>
<dbReference type="GO" id="GO:0000156">
    <property type="term" value="F:phosphorelay response regulator activity"/>
    <property type="evidence" value="ECO:0007669"/>
    <property type="project" value="TreeGrafter"/>
</dbReference>
<dbReference type="PANTHER" id="PTHR48111">
    <property type="entry name" value="REGULATOR OF RPOS"/>
    <property type="match status" value="1"/>
</dbReference>
<evidence type="ECO:0000256" key="6">
    <source>
        <dbReference type="ARBA" id="ARBA00023163"/>
    </source>
</evidence>
<evidence type="ECO:0000313" key="11">
    <source>
        <dbReference type="EMBL" id="QUC10873.1"/>
    </source>
</evidence>
<dbReference type="PROSITE" id="PS51755">
    <property type="entry name" value="OMPR_PHOB"/>
    <property type="match status" value="1"/>
</dbReference>
<dbReference type="SUPFAM" id="SSF52172">
    <property type="entry name" value="CheY-like"/>
    <property type="match status" value="1"/>
</dbReference>
<feature type="domain" description="Response regulatory" evidence="9">
    <location>
        <begin position="2"/>
        <end position="116"/>
    </location>
</feature>
<dbReference type="GeneID" id="64405814"/>
<dbReference type="GO" id="GO:0006355">
    <property type="term" value="P:regulation of DNA-templated transcription"/>
    <property type="evidence" value="ECO:0007669"/>
    <property type="project" value="InterPro"/>
</dbReference>
<keyword evidence="4" id="KW-0805">Transcription regulation</keyword>
<dbReference type="PROSITE" id="PS50110">
    <property type="entry name" value="RESPONSE_REGULATORY"/>
    <property type="match status" value="1"/>
</dbReference>
<name>A0A3N4CYU4_9ACTN</name>
<keyword evidence="13" id="KW-1185">Reference proteome</keyword>
<evidence type="ECO:0000256" key="1">
    <source>
        <dbReference type="ARBA" id="ARBA00004496"/>
    </source>
</evidence>
<dbReference type="OMA" id="DVWNYEF"/>
<feature type="DNA-binding region" description="OmpR/PhoB-type" evidence="8">
    <location>
        <begin position="127"/>
        <end position="225"/>
    </location>
</feature>
<dbReference type="GO" id="GO:0005829">
    <property type="term" value="C:cytosol"/>
    <property type="evidence" value="ECO:0007669"/>
    <property type="project" value="TreeGrafter"/>
</dbReference>
<dbReference type="Pfam" id="PF00486">
    <property type="entry name" value="Trans_reg_C"/>
    <property type="match status" value="1"/>
</dbReference>
<dbReference type="EMBL" id="LR134406">
    <property type="protein sequence ID" value="VEH69053.1"/>
    <property type="molecule type" value="Genomic_DNA"/>
</dbReference>
<keyword evidence="5 8" id="KW-0238">DNA-binding</keyword>
<dbReference type="Proteomes" id="UP000273044">
    <property type="component" value="Chromosome"/>
</dbReference>
<accession>A0A3N4CYU4</accession>
<organism evidence="12 13">
    <name type="scientific">Arachnia propionica</name>
    <dbReference type="NCBI Taxonomy" id="1750"/>
    <lineage>
        <taxon>Bacteria</taxon>
        <taxon>Bacillati</taxon>
        <taxon>Actinomycetota</taxon>
        <taxon>Actinomycetes</taxon>
        <taxon>Propionibacteriales</taxon>
        <taxon>Propionibacteriaceae</taxon>
        <taxon>Arachnia</taxon>
    </lineage>
</organism>
<evidence type="ECO:0000256" key="2">
    <source>
        <dbReference type="ARBA" id="ARBA00022553"/>
    </source>
</evidence>
<evidence type="ECO:0000256" key="4">
    <source>
        <dbReference type="ARBA" id="ARBA00023015"/>
    </source>
</evidence>
<dbReference type="PANTHER" id="PTHR48111:SF22">
    <property type="entry name" value="REGULATOR OF RPOS"/>
    <property type="match status" value="1"/>
</dbReference>
<dbReference type="InterPro" id="IPR036388">
    <property type="entry name" value="WH-like_DNA-bd_sf"/>
</dbReference>
<feature type="modified residue" description="4-aspartylphosphate" evidence="7">
    <location>
        <position position="51"/>
    </location>
</feature>
<gene>
    <name evidence="12" type="primary">mprA</name>
    <name evidence="11" type="ORF">J5A53_14095</name>
    <name evidence="12" type="ORF">NCTC12967_00317</name>
</gene>
<dbReference type="Gene3D" id="6.10.250.690">
    <property type="match status" value="1"/>
</dbReference>
<dbReference type="InterPro" id="IPR039420">
    <property type="entry name" value="WalR-like"/>
</dbReference>
<evidence type="ECO:0000256" key="3">
    <source>
        <dbReference type="ARBA" id="ARBA00023012"/>
    </source>
</evidence>
<evidence type="ECO:0000313" key="12">
    <source>
        <dbReference type="EMBL" id="VEH69053.1"/>
    </source>
</evidence>
<evidence type="ECO:0000256" key="8">
    <source>
        <dbReference type="PROSITE-ProRule" id="PRU01091"/>
    </source>
</evidence>
<keyword evidence="3" id="KW-0902">Two-component regulatory system</keyword>
<dbReference type="Pfam" id="PF00072">
    <property type="entry name" value="Response_reg"/>
    <property type="match status" value="1"/>
</dbReference>
<comment type="subcellular location">
    <subcellularLocation>
        <location evidence="1">Cytoplasm</location>
    </subcellularLocation>
</comment>
<feature type="domain" description="OmpR/PhoB-type" evidence="10">
    <location>
        <begin position="127"/>
        <end position="225"/>
    </location>
</feature>
<dbReference type="SMART" id="SM00862">
    <property type="entry name" value="Trans_reg_C"/>
    <property type="match status" value="1"/>
</dbReference>
<keyword evidence="2 7" id="KW-0597">Phosphoprotein</keyword>
<dbReference type="CDD" id="cd17627">
    <property type="entry name" value="REC_OmpR_PrrA-like"/>
    <property type="match status" value="1"/>
</dbReference>
<dbReference type="FunFam" id="1.10.10.10:FF:000005">
    <property type="entry name" value="Two-component system response regulator"/>
    <property type="match status" value="1"/>
</dbReference>
<proteinExistence type="predicted"/>
<evidence type="ECO:0000313" key="13">
    <source>
        <dbReference type="Proteomes" id="UP000273044"/>
    </source>
</evidence>
<dbReference type="InterPro" id="IPR001867">
    <property type="entry name" value="OmpR/PhoB-type_DNA-bd"/>
</dbReference>
<dbReference type="EMBL" id="CP072385">
    <property type="protein sequence ID" value="QUC10873.1"/>
    <property type="molecule type" value="Genomic_DNA"/>
</dbReference>
<dbReference type="RefSeq" id="WP_014845451.1">
    <property type="nucleotide sequence ID" value="NZ_CAJZDL010000109.1"/>
</dbReference>
<dbReference type="InterPro" id="IPR001789">
    <property type="entry name" value="Sig_transdc_resp-reg_receiver"/>
</dbReference>
<dbReference type="GO" id="GO:0000976">
    <property type="term" value="F:transcription cis-regulatory region binding"/>
    <property type="evidence" value="ECO:0007669"/>
    <property type="project" value="TreeGrafter"/>
</dbReference>
<reference evidence="12 13" key="1">
    <citation type="submission" date="2018-12" db="EMBL/GenBank/DDBJ databases">
        <authorList>
            <consortium name="Pathogen Informatics"/>
        </authorList>
    </citation>
    <scope>NUCLEOTIDE SEQUENCE [LARGE SCALE GENOMIC DNA]</scope>
    <source>
        <strain evidence="12 13">NCTC12967</strain>
    </source>
</reference>
<dbReference type="SMART" id="SM00448">
    <property type="entry name" value="REC"/>
    <property type="match status" value="1"/>
</dbReference>
<sequence length="228" mass="25242">MQILVVDDDQAVRDSLARSLKYSGDEVTTAADGVEALAQLAGHTPDAVIMDVMMPRLDGLEATRMLRQSGNDVPILILTARDAVGDRVDGLDAGADDYMVKPFALDELLARLRALTRRSKPTPENDSKVLVFGDVTLDPQHREVTRAGQHISLTRTEFALLQAFMENPRRVMERNTLLNEVWGFEFPATANSLEVYIGYLRRKTEAGGLPRLIHTVRGVGYVLRETAP</sequence>
<dbReference type="AlphaFoldDB" id="A0A3N4CYU4"/>
<reference evidence="11" key="2">
    <citation type="submission" date="2021-03" db="EMBL/GenBank/DDBJ databases">
        <title>Human Oral Microbial Genomes.</title>
        <authorList>
            <person name="Johnston C.D."/>
            <person name="Chen T."/>
            <person name="Dewhirst F.E."/>
        </authorList>
    </citation>
    <scope>NUCLEOTIDE SEQUENCE</scope>
    <source>
        <strain evidence="11">F0714</strain>
    </source>
</reference>